<proteinExistence type="predicted"/>
<feature type="compositionally biased region" description="Low complexity" evidence="1">
    <location>
        <begin position="292"/>
        <end position="301"/>
    </location>
</feature>
<dbReference type="Proteomes" id="UP000298030">
    <property type="component" value="Unassembled WGS sequence"/>
</dbReference>
<gene>
    <name evidence="2" type="ORF">FA13DRAFT_1795040</name>
</gene>
<protein>
    <submittedName>
        <fullName evidence="2">Uncharacterized protein</fullName>
    </submittedName>
</protein>
<reference evidence="2 3" key="1">
    <citation type="journal article" date="2019" name="Nat. Ecol. Evol.">
        <title>Megaphylogeny resolves global patterns of mushroom evolution.</title>
        <authorList>
            <person name="Varga T."/>
            <person name="Krizsan K."/>
            <person name="Foldi C."/>
            <person name="Dima B."/>
            <person name="Sanchez-Garcia M."/>
            <person name="Sanchez-Ramirez S."/>
            <person name="Szollosi G.J."/>
            <person name="Szarkandi J.G."/>
            <person name="Papp V."/>
            <person name="Albert L."/>
            <person name="Andreopoulos W."/>
            <person name="Angelini C."/>
            <person name="Antonin V."/>
            <person name="Barry K.W."/>
            <person name="Bougher N.L."/>
            <person name="Buchanan P."/>
            <person name="Buyck B."/>
            <person name="Bense V."/>
            <person name="Catcheside P."/>
            <person name="Chovatia M."/>
            <person name="Cooper J."/>
            <person name="Damon W."/>
            <person name="Desjardin D."/>
            <person name="Finy P."/>
            <person name="Geml J."/>
            <person name="Haridas S."/>
            <person name="Hughes K."/>
            <person name="Justo A."/>
            <person name="Karasinski D."/>
            <person name="Kautmanova I."/>
            <person name="Kiss B."/>
            <person name="Kocsube S."/>
            <person name="Kotiranta H."/>
            <person name="LaButti K.M."/>
            <person name="Lechner B.E."/>
            <person name="Liimatainen K."/>
            <person name="Lipzen A."/>
            <person name="Lukacs Z."/>
            <person name="Mihaltcheva S."/>
            <person name="Morgado L.N."/>
            <person name="Niskanen T."/>
            <person name="Noordeloos M.E."/>
            <person name="Ohm R.A."/>
            <person name="Ortiz-Santana B."/>
            <person name="Ovrebo C."/>
            <person name="Racz N."/>
            <person name="Riley R."/>
            <person name="Savchenko A."/>
            <person name="Shiryaev A."/>
            <person name="Soop K."/>
            <person name="Spirin V."/>
            <person name="Szebenyi C."/>
            <person name="Tomsovsky M."/>
            <person name="Tulloss R.E."/>
            <person name="Uehling J."/>
            <person name="Grigoriev I.V."/>
            <person name="Vagvolgyi C."/>
            <person name="Papp T."/>
            <person name="Martin F.M."/>
            <person name="Miettinen O."/>
            <person name="Hibbett D.S."/>
            <person name="Nagy L.G."/>
        </authorList>
    </citation>
    <scope>NUCLEOTIDE SEQUENCE [LARGE SCALE GENOMIC DNA]</scope>
    <source>
        <strain evidence="2 3">FP101781</strain>
    </source>
</reference>
<evidence type="ECO:0000313" key="3">
    <source>
        <dbReference type="Proteomes" id="UP000298030"/>
    </source>
</evidence>
<accession>A0A4Y7SZD1</accession>
<sequence length="456" mass="48499">MHHPKSAFTKVKDAASMALKVLVDQAVDDEAFWGALTNDTTHPVLEYLRQLPTAAEGERPVKGDSYNDLAVFGDCWNDYLRNPKAKIISVYRAEESKTAASSAGPQPPAPSGSVVGGASAVKQGADKVAETKLKEKQKEKEHEKEKEKKDKAKDKDKDKGLDKGKGNQKQKQKQNEEVRDKGKVGEETPSVAVPAQSSKRGAKRAAEAAGREVAKKKKVSDSALESESASESEKETSRPKPKPRMVHPAASVAKDVAAPVEATPAAKPKAKNVKEAKIGGDTAGKAAVPDKAAGSAPGPSAPAGDIGTLGIENLAMNNLTKKYGKTCAKVNEVSAAKPGWERVARSFVAATEALATKTAEILESRQKMAEALEDMQQGDEDDEDEDEELKNAMRSHVKTVDSVYETLNNTCRASNANTQALQYTIAGLVAFMRLSAPIVAAASTNVEGQAMEVDSP</sequence>
<feature type="region of interest" description="Disordered" evidence="1">
    <location>
        <begin position="99"/>
        <end position="301"/>
    </location>
</feature>
<feature type="compositionally biased region" description="Basic and acidic residues" evidence="1">
    <location>
        <begin position="173"/>
        <end position="186"/>
    </location>
</feature>
<name>A0A4Y7SZD1_COPMI</name>
<organism evidence="2 3">
    <name type="scientific">Coprinellus micaceus</name>
    <name type="common">Glistening ink-cap mushroom</name>
    <name type="synonym">Coprinus micaceus</name>
    <dbReference type="NCBI Taxonomy" id="71717"/>
    <lineage>
        <taxon>Eukaryota</taxon>
        <taxon>Fungi</taxon>
        <taxon>Dikarya</taxon>
        <taxon>Basidiomycota</taxon>
        <taxon>Agaricomycotina</taxon>
        <taxon>Agaricomycetes</taxon>
        <taxon>Agaricomycetidae</taxon>
        <taxon>Agaricales</taxon>
        <taxon>Agaricineae</taxon>
        <taxon>Psathyrellaceae</taxon>
        <taxon>Coprinellus</taxon>
    </lineage>
</organism>
<keyword evidence="3" id="KW-1185">Reference proteome</keyword>
<evidence type="ECO:0000313" key="2">
    <source>
        <dbReference type="EMBL" id="TEB27223.1"/>
    </source>
</evidence>
<dbReference type="EMBL" id="QPFP01000042">
    <property type="protein sequence ID" value="TEB27223.1"/>
    <property type="molecule type" value="Genomic_DNA"/>
</dbReference>
<dbReference type="AlphaFoldDB" id="A0A4Y7SZD1"/>
<evidence type="ECO:0000256" key="1">
    <source>
        <dbReference type="SAM" id="MobiDB-lite"/>
    </source>
</evidence>
<feature type="compositionally biased region" description="Low complexity" evidence="1">
    <location>
        <begin position="111"/>
        <end position="123"/>
    </location>
</feature>
<feature type="compositionally biased region" description="Basic and acidic residues" evidence="1">
    <location>
        <begin position="204"/>
        <end position="213"/>
    </location>
</feature>
<feature type="compositionally biased region" description="Basic and acidic residues" evidence="1">
    <location>
        <begin position="124"/>
        <end position="165"/>
    </location>
</feature>
<comment type="caution">
    <text evidence="2">The sequence shown here is derived from an EMBL/GenBank/DDBJ whole genome shotgun (WGS) entry which is preliminary data.</text>
</comment>
<dbReference type="STRING" id="71717.A0A4Y7SZD1"/>